<accession>A0AAV1JTT0</accession>
<comment type="caution">
    <text evidence="1">The sequence shown here is derived from an EMBL/GenBank/DDBJ whole genome shotgun (WGS) entry which is preliminary data.</text>
</comment>
<keyword evidence="2" id="KW-1185">Reference proteome</keyword>
<reference evidence="1 2" key="1">
    <citation type="submission" date="2023-11" db="EMBL/GenBank/DDBJ databases">
        <authorList>
            <person name="Okamura Y."/>
        </authorList>
    </citation>
    <scope>NUCLEOTIDE SEQUENCE [LARGE SCALE GENOMIC DNA]</scope>
</reference>
<evidence type="ECO:0000313" key="1">
    <source>
        <dbReference type="EMBL" id="CAK1551596.1"/>
    </source>
</evidence>
<proteinExistence type="predicted"/>
<protein>
    <submittedName>
        <fullName evidence="1">Uncharacterized protein</fullName>
    </submittedName>
</protein>
<gene>
    <name evidence="1" type="ORF">LNINA_LOCUS10719</name>
</gene>
<dbReference type="Proteomes" id="UP001497472">
    <property type="component" value="Unassembled WGS sequence"/>
</dbReference>
<evidence type="ECO:0000313" key="2">
    <source>
        <dbReference type="Proteomes" id="UP001497472"/>
    </source>
</evidence>
<sequence>MDQAFWNCFLLSGEQVLRKSLEMPLLHPVEGVTSASPNSLRPRRAPLTMMHPSTLSECHQDFFWRCSSKSVAKGEYLAP</sequence>
<organism evidence="1 2">
    <name type="scientific">Leptosia nina</name>
    <dbReference type="NCBI Taxonomy" id="320188"/>
    <lineage>
        <taxon>Eukaryota</taxon>
        <taxon>Metazoa</taxon>
        <taxon>Ecdysozoa</taxon>
        <taxon>Arthropoda</taxon>
        <taxon>Hexapoda</taxon>
        <taxon>Insecta</taxon>
        <taxon>Pterygota</taxon>
        <taxon>Neoptera</taxon>
        <taxon>Endopterygota</taxon>
        <taxon>Lepidoptera</taxon>
        <taxon>Glossata</taxon>
        <taxon>Ditrysia</taxon>
        <taxon>Papilionoidea</taxon>
        <taxon>Pieridae</taxon>
        <taxon>Pierinae</taxon>
        <taxon>Leptosia</taxon>
    </lineage>
</organism>
<dbReference type="EMBL" id="CAVLEF010000132">
    <property type="protein sequence ID" value="CAK1551596.1"/>
    <property type="molecule type" value="Genomic_DNA"/>
</dbReference>
<dbReference type="AlphaFoldDB" id="A0AAV1JTT0"/>
<name>A0AAV1JTT0_9NEOP</name>